<accession>A0A5C1QH48</accession>
<reference evidence="3 4" key="2">
    <citation type="submission" date="2019-09" db="EMBL/GenBank/DDBJ databases">
        <title>Complete Genome Sequence and Methylome Analysis of free living Spirochaetas.</title>
        <authorList>
            <person name="Leshcheva N."/>
            <person name="Mikheeva N."/>
        </authorList>
    </citation>
    <scope>NUCLEOTIDE SEQUENCE [LARGE SCALE GENOMIC DNA]</scope>
    <source>
        <strain evidence="3 4">P</strain>
    </source>
</reference>
<dbReference type="KEGG" id="sper:EW093_12900"/>
<dbReference type="Pfam" id="PF13727">
    <property type="entry name" value="CoA_binding_3"/>
    <property type="match status" value="1"/>
</dbReference>
<dbReference type="PANTHER" id="PTHR43318:SF1">
    <property type="entry name" value="POLYSACCHARIDE BIOSYNTHESIS PROTEIN EPSC-RELATED"/>
    <property type="match status" value="1"/>
</dbReference>
<dbReference type="InterPro" id="IPR003869">
    <property type="entry name" value="Polysac_CapD-like"/>
</dbReference>
<organism evidence="3 4">
    <name type="scientific">Thiospirochaeta perfilievii</name>
    <dbReference type="NCBI Taxonomy" id="252967"/>
    <lineage>
        <taxon>Bacteria</taxon>
        <taxon>Pseudomonadati</taxon>
        <taxon>Spirochaetota</taxon>
        <taxon>Spirochaetia</taxon>
        <taxon>Spirochaetales</taxon>
        <taxon>Spirochaetaceae</taxon>
        <taxon>Thiospirochaeta</taxon>
    </lineage>
</organism>
<dbReference type="SUPFAM" id="SSF51735">
    <property type="entry name" value="NAD(P)-binding Rossmann-fold domains"/>
    <property type="match status" value="2"/>
</dbReference>
<dbReference type="EMBL" id="CP035807">
    <property type="protein sequence ID" value="QEN05572.1"/>
    <property type="molecule type" value="Genomic_DNA"/>
</dbReference>
<dbReference type="InterPro" id="IPR036291">
    <property type="entry name" value="NAD(P)-bd_dom_sf"/>
</dbReference>
<keyword evidence="4" id="KW-1185">Reference proteome</keyword>
<dbReference type="PANTHER" id="PTHR43318">
    <property type="entry name" value="UDP-N-ACETYLGLUCOSAMINE 4,6-DEHYDRATASE"/>
    <property type="match status" value="1"/>
</dbReference>
<evidence type="ECO:0000313" key="3">
    <source>
        <dbReference type="EMBL" id="QEN05572.1"/>
    </source>
</evidence>
<dbReference type="CDD" id="cd05237">
    <property type="entry name" value="UDP_invert_4-6DH_SDR_e"/>
    <property type="match status" value="1"/>
</dbReference>
<evidence type="ECO:0000313" key="4">
    <source>
        <dbReference type="Proteomes" id="UP000323824"/>
    </source>
</evidence>
<reference evidence="3 4" key="1">
    <citation type="submission" date="2019-02" db="EMBL/GenBank/DDBJ databases">
        <authorList>
            <person name="Fomenkov A."/>
            <person name="Dubinina G."/>
            <person name="Grabovich M."/>
            <person name="Vincze T."/>
            <person name="Roberts R.J."/>
        </authorList>
    </citation>
    <scope>NUCLEOTIDE SEQUENCE [LARGE SCALE GENOMIC DNA]</scope>
    <source>
        <strain evidence="3 4">P</strain>
    </source>
</reference>
<evidence type="ECO:0000256" key="1">
    <source>
        <dbReference type="ARBA" id="ARBA00007430"/>
    </source>
</evidence>
<dbReference type="Proteomes" id="UP000323824">
    <property type="component" value="Chromosome"/>
</dbReference>
<dbReference type="InterPro" id="IPR051203">
    <property type="entry name" value="Polysaccharide_Synthase-Rel"/>
</dbReference>
<dbReference type="OrthoDB" id="9803111at2"/>
<name>A0A5C1QH48_9SPIO</name>
<dbReference type="Gene3D" id="3.40.50.720">
    <property type="entry name" value="NAD(P)-binding Rossmann-like Domain"/>
    <property type="match status" value="2"/>
</dbReference>
<comment type="similarity">
    <text evidence="1">Belongs to the polysaccharide synthase family.</text>
</comment>
<gene>
    <name evidence="3" type="ORF">EW093_12900</name>
</gene>
<dbReference type="RefSeq" id="WP_149568808.1">
    <property type="nucleotide sequence ID" value="NZ_CP035807.1"/>
</dbReference>
<protein>
    <submittedName>
        <fullName evidence="3">Polysaccharide biosynthesis protein</fullName>
    </submittedName>
</protein>
<feature type="domain" description="Polysaccharide biosynthesis protein CapD-like" evidence="2">
    <location>
        <begin position="142"/>
        <end position="419"/>
    </location>
</feature>
<sequence>MINILIIGAGEAGQTVLKEILENRTLNRRFNVVGFIDDKKDSVEGYSVLSSIDNVSTVIKSYNIQEVIIAIPSAKRGVIERIISSLNDCDVTIKIVPGVMDIINGHFNINQIRDIEITDLLGREEIGFDEEELILQYRDQVVLVTGGGGSIGLEIIKQLLLLPTKKVIALGHGENSIYDLIGKFGTDPRFDYIIGDVKDYSKLIHEFNRFKPDRVFHAAAHKHVPLMEKFPDEAVKNNIIGTYNCAKASIASGVKRFNLVSTDKAVNPTSVMGTTKRIGEMIIHSLNSIQTGCKLSFTRFGNVLGSKGSVVPLFKKQINNGGPLTVTHPDITRYFMSIPEAARLVLKAGVLEDGDLFILEMGDPIKITDLAKKMISLSGYAPEDIDIKYTGLRAGEKLYEELLTKSEEIVETGYERLLVSKHRQKNLTEDEIYQLINNLKEICETYDNDLIKKELKIWVNEYQETVCQ</sequence>
<dbReference type="Pfam" id="PF02719">
    <property type="entry name" value="Polysacc_synt_2"/>
    <property type="match status" value="1"/>
</dbReference>
<proteinExistence type="inferred from homology"/>
<dbReference type="AlphaFoldDB" id="A0A5C1QH48"/>
<evidence type="ECO:0000259" key="2">
    <source>
        <dbReference type="Pfam" id="PF02719"/>
    </source>
</evidence>